<dbReference type="Proteomes" id="UP001165060">
    <property type="component" value="Unassembled WGS sequence"/>
</dbReference>
<dbReference type="InterPro" id="IPR015884">
    <property type="entry name" value="Malic_enzyme_CS"/>
</dbReference>
<gene>
    <name evidence="9" type="ORF">TeGR_g14515</name>
</gene>
<comment type="similarity">
    <text evidence="2 4">Belongs to the malic enzymes family.</text>
</comment>
<dbReference type="SUPFAM" id="SSF51735">
    <property type="entry name" value="NAD(P)-binding Rossmann-fold domains"/>
    <property type="match status" value="1"/>
</dbReference>
<keyword evidence="10" id="KW-1185">Reference proteome</keyword>
<dbReference type="Pfam" id="PF03949">
    <property type="entry name" value="Malic_M"/>
    <property type="match status" value="1"/>
</dbReference>
<dbReference type="InterPro" id="IPR036291">
    <property type="entry name" value="NAD(P)-bd_dom_sf"/>
</dbReference>
<keyword evidence="3 4" id="KW-0479">Metal-binding</keyword>
<dbReference type="SUPFAM" id="SSF53223">
    <property type="entry name" value="Aminoacid dehydrogenase-like, N-terminal domain"/>
    <property type="match status" value="1"/>
</dbReference>
<dbReference type="SMART" id="SM00919">
    <property type="entry name" value="Malic_M"/>
    <property type="match status" value="1"/>
</dbReference>
<evidence type="ECO:0000256" key="2">
    <source>
        <dbReference type="ARBA" id="ARBA00008785"/>
    </source>
</evidence>
<evidence type="ECO:0000313" key="10">
    <source>
        <dbReference type="Proteomes" id="UP001165060"/>
    </source>
</evidence>
<proteinExistence type="inferred from homology"/>
<evidence type="ECO:0000256" key="5">
    <source>
        <dbReference type="SAM" id="MobiDB-lite"/>
    </source>
</evidence>
<dbReference type="PRINTS" id="PR00072">
    <property type="entry name" value="MALOXRDTASE"/>
</dbReference>
<dbReference type="InterPro" id="IPR046346">
    <property type="entry name" value="Aminoacid_DH-like_N_sf"/>
</dbReference>
<sequence>MWLDALALLSLLLASADSFVAVGIALTGYFNLKSPHTVKDNMTPDNAGLMPRGPPIPLTLRIKTLTERLDAQATDLDRYTMLHSILETDATLYFGTILSDVRKFLPLVYTPTVGEACVNFSKIHTHQPKGIYLSKYDKGNIANVLRNWPFADQVKVICVTDGERILGLGDLGANGMGIPVGKLALYTALGGIEPEGTLPMHIDFGCNVDAVRDCPTYMGLRERRPDKNKPEEVAEYDAFMEEYFDAIAEVYGKDCMVQFEDFGNSNAFRFLEDFQDKHVCFNDDIQGTASVVLGGLIASLRITAAEAGGVGNLKDHTYVFLGAGEAGCGIASLIAEAIRDENPDMTSEDACSKIWLVDSKGLVTDQRDMDKLPSHKAPFAHELCFDVDGQDGPSCFTADDLEEAIKILKPSAIIGVSGQPQTFTKPIIEEMTKNHARPVIFSLSNPTSKSECTAEQAYEWSDGKAIFASGSPFGTVEFKGKKYTPAQGNNAYIFPGIGKGAIFSGATRLDSSDMICASRTLASLVPQSQLDTGACYPDLNKIRDVSVNIATDVALGQWARGTATKKATHADRNDLMKQIRNSMYHAKAKYQAVMKQYVVNDNDDAPPPAKVLKPATKVGSATPAEKDTGGEGKGNMFSRVLAKWGAMAEQERE</sequence>
<evidence type="ECO:0000256" key="3">
    <source>
        <dbReference type="ARBA" id="ARBA00022723"/>
    </source>
</evidence>
<dbReference type="InterPro" id="IPR037062">
    <property type="entry name" value="Malic_N_dom_sf"/>
</dbReference>
<dbReference type="PANTHER" id="PTHR23406">
    <property type="entry name" value="MALIC ENZYME-RELATED"/>
    <property type="match status" value="1"/>
</dbReference>
<evidence type="ECO:0000256" key="1">
    <source>
        <dbReference type="ARBA" id="ARBA00001936"/>
    </source>
</evidence>
<feature type="signal peptide" evidence="6">
    <location>
        <begin position="1"/>
        <end position="18"/>
    </location>
</feature>
<evidence type="ECO:0000259" key="8">
    <source>
        <dbReference type="SMART" id="SM01274"/>
    </source>
</evidence>
<evidence type="ECO:0000259" key="7">
    <source>
        <dbReference type="SMART" id="SM00919"/>
    </source>
</evidence>
<evidence type="ECO:0000313" key="9">
    <source>
        <dbReference type="EMBL" id="GMI20261.1"/>
    </source>
</evidence>
<dbReference type="InterPro" id="IPR012302">
    <property type="entry name" value="Malic_NAD-bd"/>
</dbReference>
<dbReference type="EMBL" id="BRYB01002478">
    <property type="protein sequence ID" value="GMI20261.1"/>
    <property type="molecule type" value="Genomic_DNA"/>
</dbReference>
<dbReference type="Gene3D" id="3.40.50.720">
    <property type="entry name" value="NAD(P)-binding Rossmann-like Domain"/>
    <property type="match status" value="1"/>
</dbReference>
<feature type="domain" description="Malic enzyme N-terminal" evidence="8">
    <location>
        <begin position="86"/>
        <end position="275"/>
    </location>
</feature>
<dbReference type="InterPro" id="IPR012301">
    <property type="entry name" value="Malic_N_dom"/>
</dbReference>
<dbReference type="SMART" id="SM01274">
    <property type="entry name" value="malic"/>
    <property type="match status" value="1"/>
</dbReference>
<organism evidence="9 10">
    <name type="scientific">Tetraparma gracilis</name>
    <dbReference type="NCBI Taxonomy" id="2962635"/>
    <lineage>
        <taxon>Eukaryota</taxon>
        <taxon>Sar</taxon>
        <taxon>Stramenopiles</taxon>
        <taxon>Ochrophyta</taxon>
        <taxon>Bolidophyceae</taxon>
        <taxon>Parmales</taxon>
        <taxon>Triparmaceae</taxon>
        <taxon>Tetraparma</taxon>
    </lineage>
</organism>
<evidence type="ECO:0000256" key="4">
    <source>
        <dbReference type="RuleBase" id="RU003426"/>
    </source>
</evidence>
<comment type="caution">
    <text evidence="9">The sequence shown here is derived from an EMBL/GenBank/DDBJ whole genome shotgun (WGS) entry which is preliminary data.</text>
</comment>
<name>A0ABQ6M668_9STRA</name>
<dbReference type="PANTHER" id="PTHR23406:SF90">
    <property type="entry name" value="MALIC ENZYME-RELATED"/>
    <property type="match status" value="1"/>
</dbReference>
<reference evidence="9 10" key="1">
    <citation type="journal article" date="2023" name="Commun. Biol.">
        <title>Genome analysis of Parmales, the sister group of diatoms, reveals the evolutionary specialization of diatoms from phago-mixotrophs to photoautotrophs.</title>
        <authorList>
            <person name="Ban H."/>
            <person name="Sato S."/>
            <person name="Yoshikawa S."/>
            <person name="Yamada K."/>
            <person name="Nakamura Y."/>
            <person name="Ichinomiya M."/>
            <person name="Sato N."/>
            <person name="Blanc-Mathieu R."/>
            <person name="Endo H."/>
            <person name="Kuwata A."/>
            <person name="Ogata H."/>
        </authorList>
    </citation>
    <scope>NUCLEOTIDE SEQUENCE [LARGE SCALE GENOMIC DNA]</scope>
</reference>
<dbReference type="NCBIfam" id="NF010052">
    <property type="entry name" value="PRK13529.1"/>
    <property type="match status" value="1"/>
</dbReference>
<feature type="region of interest" description="Disordered" evidence="5">
    <location>
        <begin position="604"/>
        <end position="636"/>
    </location>
</feature>
<dbReference type="Gene3D" id="3.40.50.10380">
    <property type="entry name" value="Malic enzyme, N-terminal domain"/>
    <property type="match status" value="1"/>
</dbReference>
<keyword evidence="4" id="KW-0560">Oxidoreductase</keyword>
<dbReference type="InterPro" id="IPR001891">
    <property type="entry name" value="Malic_OxRdtase"/>
</dbReference>
<dbReference type="CDD" id="cd05312">
    <property type="entry name" value="NAD_bind_1_malic_enz"/>
    <property type="match status" value="1"/>
</dbReference>
<keyword evidence="6" id="KW-0732">Signal</keyword>
<dbReference type="PIRSF" id="PIRSF000106">
    <property type="entry name" value="ME"/>
    <property type="match status" value="1"/>
</dbReference>
<protein>
    <recommendedName>
        <fullName evidence="4">Malic enzyme</fullName>
    </recommendedName>
</protein>
<dbReference type="Pfam" id="PF00390">
    <property type="entry name" value="malic"/>
    <property type="match status" value="1"/>
</dbReference>
<comment type="cofactor">
    <cofactor evidence="1">
        <name>Mn(2+)</name>
        <dbReference type="ChEBI" id="CHEBI:29035"/>
    </cofactor>
</comment>
<evidence type="ECO:0000256" key="6">
    <source>
        <dbReference type="SAM" id="SignalP"/>
    </source>
</evidence>
<accession>A0ABQ6M668</accession>
<feature type="domain" description="Malic enzyme NAD-binding" evidence="7">
    <location>
        <begin position="285"/>
        <end position="557"/>
    </location>
</feature>
<feature type="chain" id="PRO_5045711072" description="Malic enzyme" evidence="6">
    <location>
        <begin position="19"/>
        <end position="653"/>
    </location>
</feature>
<dbReference type="PROSITE" id="PS00331">
    <property type="entry name" value="MALIC_ENZYMES"/>
    <property type="match status" value="1"/>
</dbReference>